<feature type="domain" description="Leucine-binding protein" evidence="4">
    <location>
        <begin position="57"/>
        <end position="151"/>
    </location>
</feature>
<protein>
    <recommendedName>
        <fullName evidence="4">Leucine-binding protein domain-containing protein</fullName>
    </recommendedName>
</protein>
<evidence type="ECO:0000259" key="4">
    <source>
        <dbReference type="Pfam" id="PF13458"/>
    </source>
</evidence>
<dbReference type="InterPro" id="IPR028082">
    <property type="entry name" value="Peripla_BP_I"/>
</dbReference>
<feature type="signal peptide" evidence="3">
    <location>
        <begin position="1"/>
        <end position="28"/>
    </location>
</feature>
<reference evidence="5 6" key="1">
    <citation type="submission" date="2019-03" db="EMBL/GenBank/DDBJ databases">
        <title>Genomics of glacier-inhabiting Cryobacterium strains.</title>
        <authorList>
            <person name="Liu Q."/>
            <person name="Xin Y.-H."/>
        </authorList>
    </citation>
    <scope>NUCLEOTIDE SEQUENCE [LARGE SCALE GENOMIC DNA]</scope>
    <source>
        <strain evidence="5 6">Hh14</strain>
    </source>
</reference>
<dbReference type="Gene3D" id="3.40.50.2300">
    <property type="match status" value="1"/>
</dbReference>
<comment type="similarity">
    <text evidence="1">Belongs to the leucine-binding protein family.</text>
</comment>
<dbReference type="RefSeq" id="WP_134518929.1">
    <property type="nucleotide sequence ID" value="NZ_SOHE01000035.1"/>
</dbReference>
<comment type="caution">
    <text evidence="5">The sequence shown here is derived from an EMBL/GenBank/DDBJ whole genome shotgun (WGS) entry which is preliminary data.</text>
</comment>
<evidence type="ECO:0000313" key="6">
    <source>
        <dbReference type="Proteomes" id="UP000297447"/>
    </source>
</evidence>
<organism evidence="5 6">
    <name type="scientific">Cryobacterium frigoriphilum</name>
    <dbReference type="NCBI Taxonomy" id="1259150"/>
    <lineage>
        <taxon>Bacteria</taxon>
        <taxon>Bacillati</taxon>
        <taxon>Actinomycetota</taxon>
        <taxon>Actinomycetes</taxon>
        <taxon>Micrococcales</taxon>
        <taxon>Microbacteriaceae</taxon>
        <taxon>Cryobacterium</taxon>
    </lineage>
</organism>
<dbReference type="Proteomes" id="UP000297447">
    <property type="component" value="Unassembled WGS sequence"/>
</dbReference>
<name>A0A4R9A3X3_9MICO</name>
<proteinExistence type="inferred from homology"/>
<accession>A0A4R9A3X3</accession>
<keyword evidence="2 3" id="KW-0732">Signal</keyword>
<sequence length="248" mass="24547">MPRHLPRARSRRALVAAAAVGVCLLALTGCTTESPVVVPSPTPTITSTVVPTGDGVLRIGTLFPTTGDAAASGAAQVAGAQLAARNVSDEGGVPGRTIELIHRNSAGDVAAAVADLVARGADVVLWDAATTPAEEVAASVTEAGLGFLALGEFANGGTPLATDEDFSARLRTADPGLAATAGGAEAYDGVIVTALAATSVADDAAASIEIGWDLIAAGPTVCTSWGECVAALVDTQSIEYQGITGVRS</sequence>
<dbReference type="Pfam" id="PF13458">
    <property type="entry name" value="Peripla_BP_6"/>
    <property type="match status" value="1"/>
</dbReference>
<dbReference type="SUPFAM" id="SSF53822">
    <property type="entry name" value="Periplasmic binding protein-like I"/>
    <property type="match status" value="1"/>
</dbReference>
<evidence type="ECO:0000256" key="1">
    <source>
        <dbReference type="ARBA" id="ARBA00010062"/>
    </source>
</evidence>
<evidence type="ECO:0000256" key="3">
    <source>
        <dbReference type="SAM" id="SignalP"/>
    </source>
</evidence>
<feature type="chain" id="PRO_5039378150" description="Leucine-binding protein domain-containing protein" evidence="3">
    <location>
        <begin position="29"/>
        <end position="248"/>
    </location>
</feature>
<keyword evidence="6" id="KW-1185">Reference proteome</keyword>
<dbReference type="OrthoDB" id="5125267at2"/>
<gene>
    <name evidence="5" type="ORF">E3T55_07350</name>
</gene>
<evidence type="ECO:0000313" key="5">
    <source>
        <dbReference type="EMBL" id="TFD51687.1"/>
    </source>
</evidence>
<dbReference type="EMBL" id="SOHE01000035">
    <property type="protein sequence ID" value="TFD51687.1"/>
    <property type="molecule type" value="Genomic_DNA"/>
</dbReference>
<evidence type="ECO:0000256" key="2">
    <source>
        <dbReference type="ARBA" id="ARBA00022729"/>
    </source>
</evidence>
<dbReference type="InterPro" id="IPR028081">
    <property type="entry name" value="Leu-bd"/>
</dbReference>
<dbReference type="PROSITE" id="PS51257">
    <property type="entry name" value="PROKAR_LIPOPROTEIN"/>
    <property type="match status" value="1"/>
</dbReference>
<dbReference type="AlphaFoldDB" id="A0A4R9A3X3"/>